<evidence type="ECO:0000313" key="3">
    <source>
        <dbReference type="Proteomes" id="UP000298234"/>
    </source>
</evidence>
<evidence type="ECO:0000256" key="1">
    <source>
        <dbReference type="SAM" id="Phobius"/>
    </source>
</evidence>
<evidence type="ECO:0000313" key="2">
    <source>
        <dbReference type="EMBL" id="TEU52337.1"/>
    </source>
</evidence>
<name>A0AAX2RXA5_BURCE</name>
<reference evidence="2 3" key="1">
    <citation type="submission" date="2019-03" db="EMBL/GenBank/DDBJ databases">
        <title>Burkholderia cepacia outbreak.</title>
        <authorList>
            <person name="Farzana R."/>
            <person name="Walsh T.R."/>
        </authorList>
    </citation>
    <scope>NUCLEOTIDE SEQUENCE [LARGE SCALE GENOMIC DNA]</scope>
    <source>
        <strain evidence="3">d13</strain>
    </source>
</reference>
<evidence type="ECO:0008006" key="4">
    <source>
        <dbReference type="Google" id="ProtNLM"/>
    </source>
</evidence>
<sequence>MKSEVVASAAKAAPAVGSNFWLWLTSHDINWYVALATLGYIGLQAYYLIKNKGKRELLDG</sequence>
<comment type="caution">
    <text evidence="2">The sequence shown here is derived from an EMBL/GenBank/DDBJ whole genome shotgun (WGS) entry which is preliminary data.</text>
</comment>
<feature type="transmembrane region" description="Helical" evidence="1">
    <location>
        <begin position="29"/>
        <end position="49"/>
    </location>
</feature>
<accession>A0AAX2RXA5</accession>
<proteinExistence type="predicted"/>
<dbReference type="AlphaFoldDB" id="A0AAX2RXA5"/>
<protein>
    <recommendedName>
        <fullName evidence="4">Bacteriophage protein</fullName>
    </recommendedName>
</protein>
<keyword evidence="1" id="KW-0812">Transmembrane</keyword>
<organism evidence="2 3">
    <name type="scientific">Burkholderia cepacia</name>
    <name type="common">Pseudomonas cepacia</name>
    <dbReference type="NCBI Taxonomy" id="292"/>
    <lineage>
        <taxon>Bacteria</taxon>
        <taxon>Pseudomonadati</taxon>
        <taxon>Pseudomonadota</taxon>
        <taxon>Betaproteobacteria</taxon>
        <taxon>Burkholderiales</taxon>
        <taxon>Burkholderiaceae</taxon>
        <taxon>Burkholderia</taxon>
        <taxon>Burkholderia cepacia complex</taxon>
    </lineage>
</organism>
<keyword evidence="1" id="KW-0472">Membrane</keyword>
<dbReference type="Proteomes" id="UP000298234">
    <property type="component" value="Unassembled WGS sequence"/>
</dbReference>
<keyword evidence="1" id="KW-1133">Transmembrane helix</keyword>
<dbReference type="EMBL" id="SNSQ01000005">
    <property type="protein sequence ID" value="TEU52337.1"/>
    <property type="molecule type" value="Genomic_DNA"/>
</dbReference>
<gene>
    <name evidence="2" type="ORF">E3D37_05770</name>
</gene>